<dbReference type="Proteomes" id="UP000610760">
    <property type="component" value="Unassembled WGS sequence"/>
</dbReference>
<feature type="transmembrane region" description="Helical" evidence="8">
    <location>
        <begin position="415"/>
        <end position="439"/>
    </location>
</feature>
<feature type="transmembrane region" description="Helical" evidence="8">
    <location>
        <begin position="150"/>
        <end position="168"/>
    </location>
</feature>
<dbReference type="InterPro" id="IPR000060">
    <property type="entry name" value="BCCT_transptr"/>
</dbReference>
<comment type="similarity">
    <text evidence="2">Belongs to the BCCT transporter (TC 2.A.15) family.</text>
</comment>
<evidence type="ECO:0000313" key="10">
    <source>
        <dbReference type="Proteomes" id="UP000610760"/>
    </source>
</evidence>
<evidence type="ECO:0000256" key="6">
    <source>
        <dbReference type="ARBA" id="ARBA00022989"/>
    </source>
</evidence>
<dbReference type="PANTHER" id="PTHR30047:SF7">
    <property type="entry name" value="HIGH-AFFINITY CHOLINE TRANSPORT PROTEIN"/>
    <property type="match status" value="1"/>
</dbReference>
<feature type="transmembrane region" description="Helical" evidence="8">
    <location>
        <begin position="356"/>
        <end position="374"/>
    </location>
</feature>
<evidence type="ECO:0000313" key="9">
    <source>
        <dbReference type="EMBL" id="MBC8560696.1"/>
    </source>
</evidence>
<name>A0A926E7P0_9FIRM</name>
<dbReference type="NCBIfam" id="TIGR00842">
    <property type="entry name" value="bcct"/>
    <property type="match status" value="1"/>
</dbReference>
<sequence length="533" mass="58728">MTVKKTTGEKQQIDWGITIFPLIAILVLAGMLMLFPDSATQILGSLKGFLVNDLGFLYMIFGLGVLLISLYIAFSKYGNIKLGNLEKPRHSNFSWGAMIFTSTMAADILFYSLIEWGFYYNSHPFGIEALTAAQRQDYASMFPLFHWGPIAWGFYILPAAAYGYMMYVKKSHKQRMSEACRPIFGKKVDGPLGKVIDIFAIVGLLAATATTFSVATPLLSGAFCTLTGMEASPIVDICILAFIALVFTLAVLFGIKGISKLATVCIILFFLLLAIFFFFGPTRYIIESGITGLGGVANNFISMSTWMDPLRLSGDGNTGFPQDWTIFYWAYWISWSVATPFFIGKISEGRTIRQTIIGAYISGVSATFLSFIVFGNYGLYQQTHGIIDPAGILAAGGKPAEAILQIFGTLPWPKIGMIVLVLAMIAFYASTFDALTLVISSYSVKNIKSDEEPSKQLRIFWCIVFIVLPTALLFNESTLSLLQTLSICAALPIMIIIGLIIAGFIKDLRTRRKEVEKTTVEKVLIVSDEIVEE</sequence>
<keyword evidence="3" id="KW-0813">Transport</keyword>
<dbReference type="GO" id="GO:0005886">
    <property type="term" value="C:plasma membrane"/>
    <property type="evidence" value="ECO:0007669"/>
    <property type="project" value="UniProtKB-SubCell"/>
</dbReference>
<accession>A0A926E7P0</accession>
<keyword evidence="5 8" id="KW-0812">Transmembrane</keyword>
<feature type="transmembrane region" description="Helical" evidence="8">
    <location>
        <begin position="261"/>
        <end position="279"/>
    </location>
</feature>
<keyword evidence="7 8" id="KW-0472">Membrane</keyword>
<dbReference type="PANTHER" id="PTHR30047">
    <property type="entry name" value="HIGH-AFFINITY CHOLINE TRANSPORT PROTEIN-RELATED"/>
    <property type="match status" value="1"/>
</dbReference>
<organism evidence="9 10">
    <name type="scientific">Fumia xinanensis</name>
    <dbReference type="NCBI Taxonomy" id="2763659"/>
    <lineage>
        <taxon>Bacteria</taxon>
        <taxon>Bacillati</taxon>
        <taxon>Bacillota</taxon>
        <taxon>Clostridia</taxon>
        <taxon>Eubacteriales</taxon>
        <taxon>Oscillospiraceae</taxon>
        <taxon>Fumia</taxon>
    </lineage>
</organism>
<feature type="transmembrane region" description="Helical" evidence="8">
    <location>
        <begin position="12"/>
        <end position="35"/>
    </location>
</feature>
<feature type="transmembrane region" description="Helical" evidence="8">
    <location>
        <begin position="234"/>
        <end position="254"/>
    </location>
</feature>
<feature type="transmembrane region" description="Helical" evidence="8">
    <location>
        <begin position="195"/>
        <end position="214"/>
    </location>
</feature>
<keyword evidence="4" id="KW-1003">Cell membrane</keyword>
<dbReference type="EMBL" id="JACRSV010000004">
    <property type="protein sequence ID" value="MBC8560696.1"/>
    <property type="molecule type" value="Genomic_DNA"/>
</dbReference>
<keyword evidence="6 8" id="KW-1133">Transmembrane helix</keyword>
<reference evidence="9" key="1">
    <citation type="submission" date="2020-08" db="EMBL/GenBank/DDBJ databases">
        <title>Genome public.</title>
        <authorList>
            <person name="Liu C."/>
            <person name="Sun Q."/>
        </authorList>
    </citation>
    <scope>NUCLEOTIDE SEQUENCE</scope>
    <source>
        <strain evidence="9">NSJ-33</strain>
    </source>
</reference>
<evidence type="ECO:0000256" key="5">
    <source>
        <dbReference type="ARBA" id="ARBA00022692"/>
    </source>
</evidence>
<feature type="transmembrane region" description="Helical" evidence="8">
    <location>
        <begin position="459"/>
        <end position="475"/>
    </location>
</feature>
<dbReference type="AlphaFoldDB" id="A0A926E7P0"/>
<evidence type="ECO:0000256" key="1">
    <source>
        <dbReference type="ARBA" id="ARBA00004651"/>
    </source>
</evidence>
<protein>
    <submittedName>
        <fullName evidence="9">BCCT family transporter</fullName>
    </submittedName>
</protein>
<evidence type="ECO:0000256" key="3">
    <source>
        <dbReference type="ARBA" id="ARBA00022448"/>
    </source>
</evidence>
<feature type="transmembrane region" description="Helical" evidence="8">
    <location>
        <begin position="481"/>
        <end position="505"/>
    </location>
</feature>
<evidence type="ECO:0000256" key="4">
    <source>
        <dbReference type="ARBA" id="ARBA00022475"/>
    </source>
</evidence>
<evidence type="ECO:0000256" key="8">
    <source>
        <dbReference type="SAM" id="Phobius"/>
    </source>
</evidence>
<dbReference type="Pfam" id="PF02028">
    <property type="entry name" value="BCCT"/>
    <property type="match status" value="1"/>
</dbReference>
<dbReference type="GO" id="GO:0022857">
    <property type="term" value="F:transmembrane transporter activity"/>
    <property type="evidence" value="ECO:0007669"/>
    <property type="project" value="InterPro"/>
</dbReference>
<keyword evidence="10" id="KW-1185">Reference proteome</keyword>
<gene>
    <name evidence="9" type="ORF">H8710_11535</name>
</gene>
<feature type="transmembrane region" description="Helical" evidence="8">
    <location>
        <begin position="326"/>
        <end position="344"/>
    </location>
</feature>
<feature type="transmembrane region" description="Helical" evidence="8">
    <location>
        <begin position="95"/>
        <end position="114"/>
    </location>
</feature>
<comment type="caution">
    <text evidence="9">The sequence shown here is derived from an EMBL/GenBank/DDBJ whole genome shotgun (WGS) entry which is preliminary data.</text>
</comment>
<feature type="transmembrane region" description="Helical" evidence="8">
    <location>
        <begin position="55"/>
        <end position="74"/>
    </location>
</feature>
<proteinExistence type="inferred from homology"/>
<comment type="subcellular location">
    <subcellularLocation>
        <location evidence="1">Cell membrane</location>
        <topology evidence="1">Multi-pass membrane protein</topology>
    </subcellularLocation>
</comment>
<evidence type="ECO:0000256" key="7">
    <source>
        <dbReference type="ARBA" id="ARBA00023136"/>
    </source>
</evidence>
<evidence type="ECO:0000256" key="2">
    <source>
        <dbReference type="ARBA" id="ARBA00005658"/>
    </source>
</evidence>